<feature type="transmembrane region" description="Helical" evidence="1">
    <location>
        <begin position="51"/>
        <end position="68"/>
    </location>
</feature>
<gene>
    <name evidence="3" type="ORF">SAMN05444410_10381</name>
</gene>
<feature type="domain" description="Signal transduction histidine kinase internal region" evidence="2">
    <location>
        <begin position="186"/>
        <end position="263"/>
    </location>
</feature>
<dbReference type="PANTHER" id="PTHR34220:SF7">
    <property type="entry name" value="SENSOR HISTIDINE KINASE YPDA"/>
    <property type="match status" value="1"/>
</dbReference>
<dbReference type="InterPro" id="IPR036890">
    <property type="entry name" value="HATPase_C_sf"/>
</dbReference>
<keyword evidence="3" id="KW-0418">Kinase</keyword>
<evidence type="ECO:0000313" key="4">
    <source>
        <dbReference type="Proteomes" id="UP000198711"/>
    </source>
</evidence>
<keyword evidence="1" id="KW-0472">Membrane</keyword>
<proteinExistence type="predicted"/>
<accession>A0A8X8IE38</accession>
<dbReference type="Pfam" id="PF06580">
    <property type="entry name" value="His_kinase"/>
    <property type="match status" value="1"/>
</dbReference>
<protein>
    <submittedName>
        <fullName evidence="3">Histidine kinase</fullName>
    </submittedName>
</protein>
<dbReference type="GO" id="GO:0016020">
    <property type="term" value="C:membrane"/>
    <property type="evidence" value="ECO:0007669"/>
    <property type="project" value="InterPro"/>
</dbReference>
<reference evidence="3 4" key="1">
    <citation type="submission" date="2016-10" db="EMBL/GenBank/DDBJ databases">
        <authorList>
            <person name="Varghese N."/>
            <person name="Submissions S."/>
        </authorList>
    </citation>
    <scope>NUCLEOTIDE SEQUENCE [LARGE SCALE GENOMIC DNA]</scope>
    <source>
        <strain evidence="3 4">DSM 25353</strain>
    </source>
</reference>
<name>A0A8X8IE38_9BACT</name>
<dbReference type="GO" id="GO:0000155">
    <property type="term" value="F:phosphorelay sensor kinase activity"/>
    <property type="evidence" value="ECO:0007669"/>
    <property type="project" value="InterPro"/>
</dbReference>
<dbReference type="Proteomes" id="UP000198711">
    <property type="component" value="Unassembled WGS sequence"/>
</dbReference>
<dbReference type="InterPro" id="IPR010559">
    <property type="entry name" value="Sig_transdc_His_kin_internal"/>
</dbReference>
<evidence type="ECO:0000313" key="3">
    <source>
        <dbReference type="EMBL" id="SDW48268.1"/>
    </source>
</evidence>
<dbReference type="SUPFAM" id="SSF55874">
    <property type="entry name" value="ATPase domain of HSP90 chaperone/DNA topoisomerase II/histidine kinase"/>
    <property type="match status" value="1"/>
</dbReference>
<organism evidence="3 4">
    <name type="scientific">Hydrobacter penzbergensis</name>
    <dbReference type="NCBI Taxonomy" id="1235997"/>
    <lineage>
        <taxon>Bacteria</taxon>
        <taxon>Pseudomonadati</taxon>
        <taxon>Bacteroidota</taxon>
        <taxon>Chitinophagia</taxon>
        <taxon>Chitinophagales</taxon>
        <taxon>Chitinophagaceae</taxon>
        <taxon>Hydrobacter</taxon>
    </lineage>
</organism>
<evidence type="ECO:0000259" key="2">
    <source>
        <dbReference type="Pfam" id="PF06580"/>
    </source>
</evidence>
<feature type="transmembrane region" description="Helical" evidence="1">
    <location>
        <begin position="20"/>
        <end position="39"/>
    </location>
</feature>
<keyword evidence="4" id="KW-1185">Reference proteome</keyword>
<dbReference type="InterPro" id="IPR050640">
    <property type="entry name" value="Bact_2-comp_sensor_kinase"/>
</dbReference>
<feature type="transmembrane region" description="Helical" evidence="1">
    <location>
        <begin position="83"/>
        <end position="100"/>
    </location>
</feature>
<keyword evidence="1" id="KW-0812">Transmembrane</keyword>
<sequence length="372" mass="43647">MLHDSRNRFEIMNNKKIVTALSHVAAWVCFFFLPYLVFFPRLREFSMSEHMLATIICNNIFLVFFYYLNTLVLIPRLMVHERWLWYILSVAVCLAVFLYAPRAIATLFVQPEYIYQNNAFVRNPAFTGTPRMTRPPRWRPRTAADPYNTVLFLLVFAFGTCISITQRWLKTEQTRKETENEKLNTELSFLKSQVNPHFFFNTLNNIYSLAVVRSERTAPAVMKLSSIMRYILTETERDLVPLHNEVDFIHNFIELQQVRLTDKVKLDFAVEGSIDDMLIAPLVFIPFVENAFKYGVSTKETSSIDIRIHTEEKKIFFTCVNYIVSSENNLTENTGIGINNVKRRLELMYPGKHILVTKEENRYYTVHLEITT</sequence>
<feature type="transmembrane region" description="Helical" evidence="1">
    <location>
        <begin position="147"/>
        <end position="169"/>
    </location>
</feature>
<dbReference type="PANTHER" id="PTHR34220">
    <property type="entry name" value="SENSOR HISTIDINE KINASE YPDA"/>
    <property type="match status" value="1"/>
</dbReference>
<evidence type="ECO:0000256" key="1">
    <source>
        <dbReference type="SAM" id="Phobius"/>
    </source>
</evidence>
<keyword evidence="3" id="KW-0808">Transferase</keyword>
<dbReference type="AlphaFoldDB" id="A0A8X8IE38"/>
<dbReference type="EMBL" id="FNNO01000003">
    <property type="protein sequence ID" value="SDW48268.1"/>
    <property type="molecule type" value="Genomic_DNA"/>
</dbReference>
<keyword evidence="1" id="KW-1133">Transmembrane helix</keyword>
<comment type="caution">
    <text evidence="3">The sequence shown here is derived from an EMBL/GenBank/DDBJ whole genome shotgun (WGS) entry which is preliminary data.</text>
</comment>
<dbReference type="Gene3D" id="3.30.565.10">
    <property type="entry name" value="Histidine kinase-like ATPase, C-terminal domain"/>
    <property type="match status" value="1"/>
</dbReference>